<dbReference type="Gene3D" id="3.30.1050.40">
    <property type="match status" value="1"/>
</dbReference>
<dbReference type="Proteomes" id="UP000198217">
    <property type="component" value="Chromosome I"/>
</dbReference>
<reference evidence="3 4" key="1">
    <citation type="submission" date="2016-06" db="EMBL/GenBank/DDBJ databases">
        <authorList>
            <person name="Kjaerup R.B."/>
            <person name="Dalgaard T.S."/>
            <person name="Juul-Madsen H.R."/>
        </authorList>
    </citation>
    <scope>NUCLEOTIDE SEQUENCE [LARGE SCALE GENOMIC DNA]</scope>
    <source>
        <strain evidence="3 4">DSM 43904</strain>
    </source>
</reference>
<dbReference type="InterPro" id="IPR041629">
    <property type="entry name" value="SCP_3"/>
</dbReference>
<accession>A0A1C5KBP4</accession>
<name>A0A1C5KBP4_9ACTN</name>
<feature type="region of interest" description="Disordered" evidence="1">
    <location>
        <begin position="1"/>
        <end position="25"/>
    </location>
</feature>
<dbReference type="SUPFAM" id="SSF55718">
    <property type="entry name" value="SCP-like"/>
    <property type="match status" value="1"/>
</dbReference>
<evidence type="ECO:0000259" key="2">
    <source>
        <dbReference type="Pfam" id="PF17844"/>
    </source>
</evidence>
<evidence type="ECO:0000256" key="1">
    <source>
        <dbReference type="SAM" id="MobiDB-lite"/>
    </source>
</evidence>
<dbReference type="EMBL" id="LT607750">
    <property type="protein sequence ID" value="SCG79796.1"/>
    <property type="molecule type" value="Genomic_DNA"/>
</dbReference>
<gene>
    <name evidence="3" type="ORF">GA0070609_6066</name>
</gene>
<sequence>MPCLTGSARPRGSVGPAPGESYRPVVSSPHIKSAAVTAALSALDEGLTPERPVLREAVRALLTALADRAPGRSVEVRVPPYGAVQCISGPRHTRGTPPNVVETDPRTWLELATGRLDWERAVTQGRVSVSGVRADLSEYLPLHADGEAI</sequence>
<dbReference type="AlphaFoldDB" id="A0A1C5KBP4"/>
<dbReference type="InterPro" id="IPR036527">
    <property type="entry name" value="SCP2_sterol-bd_dom_sf"/>
</dbReference>
<evidence type="ECO:0000313" key="3">
    <source>
        <dbReference type="EMBL" id="SCG79796.1"/>
    </source>
</evidence>
<dbReference type="Pfam" id="PF17844">
    <property type="entry name" value="SCP_3"/>
    <property type="match status" value="1"/>
</dbReference>
<protein>
    <recommendedName>
        <fullName evidence="2">Bacterial SCP orthologue domain-containing protein</fullName>
    </recommendedName>
</protein>
<organism evidence="3 4">
    <name type="scientific">Micromonospora echinaurantiaca</name>
    <dbReference type="NCBI Taxonomy" id="47857"/>
    <lineage>
        <taxon>Bacteria</taxon>
        <taxon>Bacillati</taxon>
        <taxon>Actinomycetota</taxon>
        <taxon>Actinomycetes</taxon>
        <taxon>Micromonosporales</taxon>
        <taxon>Micromonosporaceae</taxon>
        <taxon>Micromonospora</taxon>
    </lineage>
</organism>
<feature type="domain" description="Bacterial SCP orthologue" evidence="2">
    <location>
        <begin position="50"/>
        <end position="142"/>
    </location>
</feature>
<proteinExistence type="predicted"/>
<keyword evidence="4" id="KW-1185">Reference proteome</keyword>
<evidence type="ECO:0000313" key="4">
    <source>
        <dbReference type="Proteomes" id="UP000198217"/>
    </source>
</evidence>